<keyword evidence="2" id="KW-1133">Transmembrane helix</keyword>
<organism evidence="3 4">
    <name type="scientific">Pannus brasiliensis CCIBt3594</name>
    <dbReference type="NCBI Taxonomy" id="1427578"/>
    <lineage>
        <taxon>Bacteria</taxon>
        <taxon>Bacillati</taxon>
        <taxon>Cyanobacteriota</taxon>
        <taxon>Cyanophyceae</taxon>
        <taxon>Oscillatoriophycideae</taxon>
        <taxon>Chroococcales</taxon>
        <taxon>Microcystaceae</taxon>
        <taxon>Pannus</taxon>
    </lineage>
</organism>
<dbReference type="AlphaFoldDB" id="A0AAW9QUN1"/>
<protein>
    <submittedName>
        <fullName evidence="3">Uncharacterized protein</fullName>
    </submittedName>
</protein>
<keyword evidence="1" id="KW-0175">Coiled coil</keyword>
<comment type="caution">
    <text evidence="3">The sequence shown here is derived from an EMBL/GenBank/DDBJ whole genome shotgun (WGS) entry which is preliminary data.</text>
</comment>
<keyword evidence="4" id="KW-1185">Reference proteome</keyword>
<name>A0AAW9QUN1_9CHRO</name>
<evidence type="ECO:0000313" key="3">
    <source>
        <dbReference type="EMBL" id="MEG3437298.1"/>
    </source>
</evidence>
<evidence type="ECO:0000256" key="2">
    <source>
        <dbReference type="SAM" id="Phobius"/>
    </source>
</evidence>
<evidence type="ECO:0000313" key="4">
    <source>
        <dbReference type="Proteomes" id="UP001328733"/>
    </source>
</evidence>
<accession>A0AAW9QUN1</accession>
<feature type="transmembrane region" description="Helical" evidence="2">
    <location>
        <begin position="18"/>
        <end position="40"/>
    </location>
</feature>
<sequence>MHNTEARRASDTYVPLSLVIHAITTIGALVGLWITINAAIANQEKRMTTLEVRMERLDEVTKKLEALEEKCSFK</sequence>
<dbReference type="Proteomes" id="UP001328733">
    <property type="component" value="Unassembled WGS sequence"/>
</dbReference>
<feature type="coiled-coil region" evidence="1">
    <location>
        <begin position="40"/>
        <end position="70"/>
    </location>
</feature>
<proteinExistence type="predicted"/>
<dbReference type="EMBL" id="JBAFSM010000014">
    <property type="protein sequence ID" value="MEG3437298.1"/>
    <property type="molecule type" value="Genomic_DNA"/>
</dbReference>
<reference evidence="3 4" key="1">
    <citation type="submission" date="2024-01" db="EMBL/GenBank/DDBJ databases">
        <title>Genomic insights into the taxonomy and metabolism of the cyanobacterium Pannus brasiliensis CCIBt3594.</title>
        <authorList>
            <person name="Machado M."/>
            <person name="Botero N.B."/>
            <person name="Andreote A.P.D."/>
            <person name="Feitosa A.M.T."/>
            <person name="Popin R."/>
            <person name="Sivonen K."/>
            <person name="Fiore M.F."/>
        </authorList>
    </citation>
    <scope>NUCLEOTIDE SEQUENCE [LARGE SCALE GENOMIC DNA]</scope>
    <source>
        <strain evidence="3 4">CCIBt3594</strain>
    </source>
</reference>
<keyword evidence="2" id="KW-0472">Membrane</keyword>
<keyword evidence="2" id="KW-0812">Transmembrane</keyword>
<gene>
    <name evidence="3" type="ORF">V0288_09220</name>
</gene>
<dbReference type="RefSeq" id="WP_332864779.1">
    <property type="nucleotide sequence ID" value="NZ_JBAFSM010000014.1"/>
</dbReference>
<evidence type="ECO:0000256" key="1">
    <source>
        <dbReference type="SAM" id="Coils"/>
    </source>
</evidence>